<keyword evidence="1" id="KW-0479">Metal-binding</keyword>
<evidence type="ECO:0000313" key="6">
    <source>
        <dbReference type="EMBL" id="RLQ82682.1"/>
    </source>
</evidence>
<evidence type="ECO:0000259" key="5">
    <source>
        <dbReference type="Pfam" id="PF01258"/>
    </source>
</evidence>
<dbReference type="SUPFAM" id="SSF57716">
    <property type="entry name" value="Glucocorticoid receptor-like (DNA-binding domain)"/>
    <property type="match status" value="1"/>
</dbReference>
<dbReference type="PROSITE" id="PS51128">
    <property type="entry name" value="ZF_DKSA_2"/>
    <property type="match status" value="1"/>
</dbReference>
<feature type="zinc finger region" description="dksA C4-type" evidence="4">
    <location>
        <begin position="77"/>
        <end position="101"/>
    </location>
</feature>
<dbReference type="RefSeq" id="WP_121659983.1">
    <property type="nucleotide sequence ID" value="NZ_BMEK01000003.1"/>
</dbReference>
<evidence type="ECO:0000256" key="2">
    <source>
        <dbReference type="ARBA" id="ARBA00022771"/>
    </source>
</evidence>
<proteinExistence type="predicted"/>
<comment type="caution">
    <text evidence="6">The sequence shown here is derived from an EMBL/GenBank/DDBJ whole genome shotgun (WGS) entry which is preliminary data.</text>
</comment>
<evidence type="ECO:0000256" key="1">
    <source>
        <dbReference type="ARBA" id="ARBA00022723"/>
    </source>
</evidence>
<protein>
    <submittedName>
        <fullName evidence="6">TraR/DksA family transcriptional regulator</fullName>
    </submittedName>
</protein>
<dbReference type="OrthoDB" id="9803742at2"/>
<feature type="domain" description="Zinc finger DksA/TraR C4-type" evidence="5">
    <location>
        <begin position="72"/>
        <end position="101"/>
    </location>
</feature>
<dbReference type="Proteomes" id="UP000282460">
    <property type="component" value="Unassembled WGS sequence"/>
</dbReference>
<dbReference type="Pfam" id="PF01258">
    <property type="entry name" value="zf-dskA_traR"/>
    <property type="match status" value="1"/>
</dbReference>
<organism evidence="6 7">
    <name type="scientific">Mycetocola zhadangensis</name>
    <dbReference type="NCBI Taxonomy" id="1164595"/>
    <lineage>
        <taxon>Bacteria</taxon>
        <taxon>Bacillati</taxon>
        <taxon>Actinomycetota</taxon>
        <taxon>Actinomycetes</taxon>
        <taxon>Micrococcales</taxon>
        <taxon>Microbacteriaceae</taxon>
        <taxon>Mycetocola</taxon>
    </lineage>
</organism>
<dbReference type="GO" id="GO:0008270">
    <property type="term" value="F:zinc ion binding"/>
    <property type="evidence" value="ECO:0007669"/>
    <property type="project" value="UniProtKB-KW"/>
</dbReference>
<dbReference type="Gene3D" id="1.20.120.910">
    <property type="entry name" value="DksA, coiled-coil domain"/>
    <property type="match status" value="1"/>
</dbReference>
<sequence>MNARPTISPSVETNNDALRLELQRELTEPETLIAELADRAAPHIDPVAWSTTGTAKAVAEQIRSALGRLDAGTYGRCVSCGDPIPAARLEAVPHAAACVKC</sequence>
<dbReference type="InterPro" id="IPR000962">
    <property type="entry name" value="Znf_DskA_TraR"/>
</dbReference>
<evidence type="ECO:0000256" key="3">
    <source>
        <dbReference type="ARBA" id="ARBA00022833"/>
    </source>
</evidence>
<gene>
    <name evidence="6" type="ORF">D9V28_12060</name>
</gene>
<evidence type="ECO:0000313" key="7">
    <source>
        <dbReference type="Proteomes" id="UP000282460"/>
    </source>
</evidence>
<keyword evidence="2" id="KW-0863">Zinc-finger</keyword>
<name>A0A3L7J018_9MICO</name>
<dbReference type="EMBL" id="RCWJ01000003">
    <property type="protein sequence ID" value="RLQ82682.1"/>
    <property type="molecule type" value="Genomic_DNA"/>
</dbReference>
<keyword evidence="3" id="KW-0862">Zinc</keyword>
<keyword evidence="7" id="KW-1185">Reference proteome</keyword>
<accession>A0A3L7J018</accession>
<evidence type="ECO:0000256" key="4">
    <source>
        <dbReference type="PROSITE-ProRule" id="PRU00510"/>
    </source>
</evidence>
<dbReference type="PANTHER" id="PTHR33823">
    <property type="entry name" value="RNA POLYMERASE-BINDING TRANSCRIPTION FACTOR DKSA-RELATED"/>
    <property type="match status" value="1"/>
</dbReference>
<reference evidence="6 7" key="1">
    <citation type="submission" date="2018-10" db="EMBL/GenBank/DDBJ databases">
        <authorList>
            <person name="Li J."/>
        </authorList>
    </citation>
    <scope>NUCLEOTIDE SEQUENCE [LARGE SCALE GENOMIC DNA]</scope>
    <source>
        <strain evidence="6 7">ZD1-4</strain>
    </source>
</reference>
<dbReference type="PANTHER" id="PTHR33823:SF2">
    <property type="entry name" value="RNA POLYMERASE-BINDING TRANSCRIPTION FACTOR DKSA"/>
    <property type="match status" value="1"/>
</dbReference>
<dbReference type="AlphaFoldDB" id="A0A3L7J018"/>